<feature type="transmembrane region" description="Helical" evidence="11">
    <location>
        <begin position="39"/>
        <end position="57"/>
    </location>
</feature>
<evidence type="ECO:0000256" key="8">
    <source>
        <dbReference type="ARBA" id="ARBA00023136"/>
    </source>
</evidence>
<keyword evidence="4" id="KW-1003">Cell membrane</keyword>
<evidence type="ECO:0000313" key="14">
    <source>
        <dbReference type="Proteomes" id="UP000567246"/>
    </source>
</evidence>
<dbReference type="InterPro" id="IPR036259">
    <property type="entry name" value="MFS_trans_sf"/>
</dbReference>
<keyword evidence="14" id="KW-1185">Reference proteome</keyword>
<protein>
    <recommendedName>
        <fullName evidence="10">Putative proline/betaine transporter</fullName>
    </recommendedName>
</protein>
<sequence>MAEFSAAPTAHPAESDTHVSPAQRRKAFVGAIAGHLIEWYDYGVYGFLAVYVAANFFKSENPMVGILAAFAVFALSFFVRPLGGLFFGPLADKIGRRKTLMIVLGLMCGATAVIGMLPTYATIGVAAPILLVLMRLVQGFSAGGEVSTISAFVAEYAVKGRRGFATSFLMVTAASGLLLGGVVANGLGAIIGTEAMAEWGWRLPFLLAGVLGVVAVFIRMKLEDSPEFRRLHSEGKTSKTPLRETLRYQRQLFLMGALITLLGSTFYLVLTYLTTYMRTILELTPGAIFWLVLLTGAAAAAFMPVGGAISDRMGDRRPMLAIGAVLVAGAVVWFFLTAPGTDGGLPLVPSLLALGITTGLYCGVPYATMTELMPAHVRSTGIALGYNVPVAVFGGSAPFIASWLINETGDVASPMYFFLLTAAIALVGVAMLRPTDLLGHEDVPVTGSIDAVGGKVTRTVAPRPKADAL</sequence>
<keyword evidence="6" id="KW-0769">Symport</keyword>
<dbReference type="PROSITE" id="PS00217">
    <property type="entry name" value="SUGAR_TRANSPORT_2"/>
    <property type="match status" value="1"/>
</dbReference>
<feature type="transmembrane region" description="Helical" evidence="11">
    <location>
        <begin position="348"/>
        <end position="369"/>
    </location>
</feature>
<comment type="caution">
    <text evidence="13">The sequence shown here is derived from an EMBL/GenBank/DDBJ whole genome shotgun (WGS) entry which is preliminary data.</text>
</comment>
<comment type="subcellular location">
    <subcellularLocation>
        <location evidence="1">Cell membrane</location>
        <topology evidence="1">Multi-pass membrane protein</topology>
    </subcellularLocation>
</comment>
<keyword evidence="3" id="KW-0813">Transport</keyword>
<evidence type="ECO:0000256" key="7">
    <source>
        <dbReference type="ARBA" id="ARBA00022989"/>
    </source>
</evidence>
<dbReference type="Gene3D" id="1.20.1250.20">
    <property type="entry name" value="MFS general substrate transporter like domains"/>
    <property type="match status" value="2"/>
</dbReference>
<dbReference type="PROSITE" id="PS50850">
    <property type="entry name" value="MFS"/>
    <property type="match status" value="1"/>
</dbReference>
<dbReference type="AlphaFoldDB" id="A0A7W9N0I6"/>
<dbReference type="RefSeq" id="WP_184172484.1">
    <property type="nucleotide sequence ID" value="NZ_BAABAG010000013.1"/>
</dbReference>
<feature type="transmembrane region" description="Helical" evidence="11">
    <location>
        <begin position="100"/>
        <end position="123"/>
    </location>
</feature>
<comment type="similarity">
    <text evidence="2">Belongs to the major facilitator superfamily. Metabolite:H+ Symporter (MHS) family (TC 2.A.1.6) family.</text>
</comment>
<evidence type="ECO:0000256" key="1">
    <source>
        <dbReference type="ARBA" id="ARBA00004651"/>
    </source>
</evidence>
<feature type="transmembrane region" description="Helical" evidence="11">
    <location>
        <begin position="287"/>
        <end position="307"/>
    </location>
</feature>
<dbReference type="SUPFAM" id="SSF103473">
    <property type="entry name" value="MFS general substrate transporter"/>
    <property type="match status" value="1"/>
</dbReference>
<dbReference type="InterPro" id="IPR005829">
    <property type="entry name" value="Sugar_transporter_CS"/>
</dbReference>
<dbReference type="EMBL" id="JACHMW010000001">
    <property type="protein sequence ID" value="MBB5849090.1"/>
    <property type="molecule type" value="Genomic_DNA"/>
</dbReference>
<evidence type="ECO:0000256" key="4">
    <source>
        <dbReference type="ARBA" id="ARBA00022475"/>
    </source>
</evidence>
<keyword evidence="5 11" id="KW-0812">Transmembrane</keyword>
<evidence type="ECO:0000313" key="13">
    <source>
        <dbReference type="EMBL" id="MBB5849090.1"/>
    </source>
</evidence>
<evidence type="ECO:0000256" key="5">
    <source>
        <dbReference type="ARBA" id="ARBA00022692"/>
    </source>
</evidence>
<feature type="transmembrane region" description="Helical" evidence="11">
    <location>
        <begin position="166"/>
        <end position="191"/>
    </location>
</feature>
<keyword evidence="7 11" id="KW-1133">Transmembrane helix</keyword>
<gene>
    <name evidence="13" type="ORF">HDA33_001654</name>
</gene>
<feature type="transmembrane region" description="Helical" evidence="11">
    <location>
        <begin position="411"/>
        <end position="432"/>
    </location>
</feature>
<feature type="transmembrane region" description="Helical" evidence="11">
    <location>
        <begin position="252"/>
        <end position="275"/>
    </location>
</feature>
<evidence type="ECO:0000256" key="6">
    <source>
        <dbReference type="ARBA" id="ARBA00022847"/>
    </source>
</evidence>
<dbReference type="GO" id="GO:0015293">
    <property type="term" value="F:symporter activity"/>
    <property type="evidence" value="ECO:0007669"/>
    <property type="project" value="UniProtKB-KW"/>
</dbReference>
<organism evidence="13 14">
    <name type="scientific">Micrococcus endophyticus</name>
    <dbReference type="NCBI Taxonomy" id="455343"/>
    <lineage>
        <taxon>Bacteria</taxon>
        <taxon>Bacillati</taxon>
        <taxon>Actinomycetota</taxon>
        <taxon>Actinomycetes</taxon>
        <taxon>Micrococcales</taxon>
        <taxon>Micrococcaceae</taxon>
        <taxon>Micrococcus</taxon>
    </lineage>
</organism>
<dbReference type="FunFam" id="1.20.1250.20:FF:000001">
    <property type="entry name" value="Dicarboxylate MFS transporter"/>
    <property type="match status" value="1"/>
</dbReference>
<feature type="transmembrane region" description="Helical" evidence="11">
    <location>
        <begin position="203"/>
        <end position="222"/>
    </location>
</feature>
<evidence type="ECO:0000256" key="9">
    <source>
        <dbReference type="ARBA" id="ARBA00037295"/>
    </source>
</evidence>
<feature type="domain" description="Major facilitator superfamily (MFS) profile" evidence="12">
    <location>
        <begin position="27"/>
        <end position="437"/>
    </location>
</feature>
<evidence type="ECO:0000256" key="3">
    <source>
        <dbReference type="ARBA" id="ARBA00022448"/>
    </source>
</evidence>
<evidence type="ECO:0000256" key="10">
    <source>
        <dbReference type="ARBA" id="ARBA00039918"/>
    </source>
</evidence>
<feature type="transmembrane region" description="Helical" evidence="11">
    <location>
        <begin position="319"/>
        <end position="336"/>
    </location>
</feature>
<dbReference type="GO" id="GO:0005886">
    <property type="term" value="C:plasma membrane"/>
    <property type="evidence" value="ECO:0007669"/>
    <property type="project" value="UniProtKB-SubCell"/>
</dbReference>
<evidence type="ECO:0000256" key="2">
    <source>
        <dbReference type="ARBA" id="ARBA00008240"/>
    </source>
</evidence>
<evidence type="ECO:0000256" key="11">
    <source>
        <dbReference type="SAM" id="Phobius"/>
    </source>
</evidence>
<keyword evidence="8 11" id="KW-0472">Membrane</keyword>
<reference evidence="13 14" key="1">
    <citation type="submission" date="2020-08" db="EMBL/GenBank/DDBJ databases">
        <title>Sequencing the genomes of 1000 actinobacteria strains.</title>
        <authorList>
            <person name="Klenk H.-P."/>
        </authorList>
    </citation>
    <scope>NUCLEOTIDE SEQUENCE [LARGE SCALE GENOMIC DNA]</scope>
    <source>
        <strain evidence="13 14">DSM 17945</strain>
    </source>
</reference>
<dbReference type="PANTHER" id="PTHR43528">
    <property type="entry name" value="ALPHA-KETOGLUTARATE PERMEASE"/>
    <property type="match status" value="1"/>
</dbReference>
<name>A0A7W9N0I6_9MICC</name>
<dbReference type="InterPro" id="IPR051084">
    <property type="entry name" value="H+-coupled_symporters"/>
</dbReference>
<dbReference type="InterPro" id="IPR011701">
    <property type="entry name" value="MFS"/>
</dbReference>
<dbReference type="InterPro" id="IPR020846">
    <property type="entry name" value="MFS_dom"/>
</dbReference>
<dbReference type="Pfam" id="PF07690">
    <property type="entry name" value="MFS_1"/>
    <property type="match status" value="1"/>
</dbReference>
<feature type="transmembrane region" description="Helical" evidence="11">
    <location>
        <begin position="381"/>
        <end position="405"/>
    </location>
</feature>
<comment type="function">
    <text evidence="9">May be a proton symporter involved in the uptake of osmolytes such as proline and glycine betaine.</text>
</comment>
<accession>A0A7W9N0I6</accession>
<evidence type="ECO:0000259" key="12">
    <source>
        <dbReference type="PROSITE" id="PS50850"/>
    </source>
</evidence>
<feature type="transmembrane region" description="Helical" evidence="11">
    <location>
        <begin position="63"/>
        <end position="88"/>
    </location>
</feature>
<feature type="transmembrane region" description="Helical" evidence="11">
    <location>
        <begin position="129"/>
        <end position="154"/>
    </location>
</feature>
<proteinExistence type="inferred from homology"/>
<dbReference type="PANTHER" id="PTHR43528:SF1">
    <property type="entry name" value="ALPHA-KETOGLUTARATE PERMEASE"/>
    <property type="match status" value="1"/>
</dbReference>
<dbReference type="Proteomes" id="UP000567246">
    <property type="component" value="Unassembled WGS sequence"/>
</dbReference>